<dbReference type="PROSITE" id="PS50894">
    <property type="entry name" value="HPT"/>
    <property type="match status" value="1"/>
</dbReference>
<dbReference type="InterPro" id="IPR036890">
    <property type="entry name" value="HATPase_C_sf"/>
</dbReference>
<dbReference type="PROSITE" id="PS50110">
    <property type="entry name" value="RESPONSE_REGULATORY"/>
    <property type="match status" value="2"/>
</dbReference>
<evidence type="ECO:0000256" key="1">
    <source>
        <dbReference type="ARBA" id="ARBA00000085"/>
    </source>
</evidence>
<dbReference type="SUPFAM" id="SSF52172">
    <property type="entry name" value="CheY-like"/>
    <property type="match status" value="2"/>
</dbReference>
<reference evidence="20" key="1">
    <citation type="submission" date="2022-04" db="EMBL/GenBank/DDBJ databases">
        <title>Lysobacter sp. CAU 1642 isolated from sea sand.</title>
        <authorList>
            <person name="Kim W."/>
        </authorList>
    </citation>
    <scope>NUCLEOTIDE SEQUENCE</scope>
    <source>
        <strain evidence="20">CAU 1642</strain>
    </source>
</reference>
<dbReference type="InterPro" id="IPR013767">
    <property type="entry name" value="PAS_fold"/>
</dbReference>
<dbReference type="InterPro" id="IPR003661">
    <property type="entry name" value="HisK_dim/P_dom"/>
</dbReference>
<feature type="domain" description="Histidine kinase" evidence="15">
    <location>
        <begin position="413"/>
        <end position="634"/>
    </location>
</feature>
<comment type="catalytic activity">
    <reaction evidence="1">
        <text>ATP + protein L-histidine = ADP + protein N-phospho-L-histidine.</text>
        <dbReference type="EC" id="2.7.13.3"/>
    </reaction>
</comment>
<evidence type="ECO:0000259" key="18">
    <source>
        <dbReference type="PROSITE" id="PS50113"/>
    </source>
</evidence>
<feature type="region of interest" description="Disordered" evidence="14">
    <location>
        <begin position="1045"/>
        <end position="1068"/>
    </location>
</feature>
<dbReference type="Gene3D" id="1.10.287.130">
    <property type="match status" value="1"/>
</dbReference>
<accession>A0ABT0GCU2</accession>
<dbReference type="Pfam" id="PF08447">
    <property type="entry name" value="PAS_3"/>
    <property type="match status" value="1"/>
</dbReference>
<evidence type="ECO:0000256" key="9">
    <source>
        <dbReference type="ARBA" id="ARBA00022989"/>
    </source>
</evidence>
<protein>
    <recommendedName>
        <fullName evidence="3">histidine kinase</fullName>
        <ecNumber evidence="3">2.7.13.3</ecNumber>
    </recommendedName>
</protein>
<feature type="domain" description="PAC" evidence="18">
    <location>
        <begin position="343"/>
        <end position="395"/>
    </location>
</feature>
<dbReference type="Gene3D" id="2.10.70.100">
    <property type="match status" value="1"/>
</dbReference>
<dbReference type="Pfam" id="PF02518">
    <property type="entry name" value="HATPase_c"/>
    <property type="match status" value="1"/>
</dbReference>
<dbReference type="InterPro" id="IPR000014">
    <property type="entry name" value="PAS"/>
</dbReference>
<dbReference type="CDD" id="cd00130">
    <property type="entry name" value="PAS"/>
    <property type="match status" value="2"/>
</dbReference>
<evidence type="ECO:0000256" key="3">
    <source>
        <dbReference type="ARBA" id="ARBA00012438"/>
    </source>
</evidence>
<dbReference type="InterPro" id="IPR000700">
    <property type="entry name" value="PAS-assoc_C"/>
</dbReference>
<dbReference type="InterPro" id="IPR036097">
    <property type="entry name" value="HisK_dim/P_sf"/>
</dbReference>
<evidence type="ECO:0000256" key="14">
    <source>
        <dbReference type="SAM" id="MobiDB-lite"/>
    </source>
</evidence>
<dbReference type="InterPro" id="IPR005467">
    <property type="entry name" value="His_kinase_dom"/>
</dbReference>
<evidence type="ECO:0000259" key="16">
    <source>
        <dbReference type="PROSITE" id="PS50110"/>
    </source>
</evidence>
<dbReference type="CDD" id="cd16922">
    <property type="entry name" value="HATPase_EvgS-ArcB-TorS-like"/>
    <property type="match status" value="1"/>
</dbReference>
<keyword evidence="11" id="KW-0472">Membrane</keyword>
<evidence type="ECO:0000256" key="11">
    <source>
        <dbReference type="ARBA" id="ARBA00023136"/>
    </source>
</evidence>
<dbReference type="Pfam" id="PF01627">
    <property type="entry name" value="Hpt"/>
    <property type="match status" value="1"/>
</dbReference>
<comment type="subcellular location">
    <subcellularLocation>
        <location evidence="2">Cell membrane</location>
        <topology evidence="2">Multi-pass membrane protein</topology>
    </subcellularLocation>
</comment>
<feature type="domain" description="Response regulatory" evidence="16">
    <location>
        <begin position="650"/>
        <end position="773"/>
    </location>
</feature>
<dbReference type="SMART" id="SM00091">
    <property type="entry name" value="PAS"/>
    <property type="match status" value="3"/>
</dbReference>
<evidence type="ECO:0000313" key="20">
    <source>
        <dbReference type="EMBL" id="MCK7592355.1"/>
    </source>
</evidence>
<organism evidence="20 21">
    <name type="scientific">Pseudomarimonas salicorniae</name>
    <dbReference type="NCBI Taxonomy" id="2933270"/>
    <lineage>
        <taxon>Bacteria</taxon>
        <taxon>Pseudomonadati</taxon>
        <taxon>Pseudomonadota</taxon>
        <taxon>Gammaproteobacteria</taxon>
        <taxon>Lysobacterales</taxon>
        <taxon>Lysobacteraceae</taxon>
        <taxon>Pseudomarimonas</taxon>
    </lineage>
</organism>
<dbReference type="InterPro" id="IPR008207">
    <property type="entry name" value="Sig_transdc_His_kin_Hpt_dom"/>
</dbReference>
<dbReference type="PROSITE" id="PS50109">
    <property type="entry name" value="HIS_KIN"/>
    <property type="match status" value="1"/>
</dbReference>
<evidence type="ECO:0000259" key="17">
    <source>
        <dbReference type="PROSITE" id="PS50112"/>
    </source>
</evidence>
<dbReference type="Proteomes" id="UP001431449">
    <property type="component" value="Unassembled WGS sequence"/>
</dbReference>
<dbReference type="SUPFAM" id="SSF47384">
    <property type="entry name" value="Homodimeric domain of signal transducing histidine kinase"/>
    <property type="match status" value="1"/>
</dbReference>
<dbReference type="EMBL" id="JALNMH010000001">
    <property type="protein sequence ID" value="MCK7592355.1"/>
    <property type="molecule type" value="Genomic_DNA"/>
</dbReference>
<dbReference type="InterPro" id="IPR003594">
    <property type="entry name" value="HATPase_dom"/>
</dbReference>
<evidence type="ECO:0000256" key="12">
    <source>
        <dbReference type="PROSITE-ProRule" id="PRU00110"/>
    </source>
</evidence>
<dbReference type="Pfam" id="PF00989">
    <property type="entry name" value="PAS"/>
    <property type="match status" value="1"/>
</dbReference>
<dbReference type="InterPro" id="IPR035965">
    <property type="entry name" value="PAS-like_dom_sf"/>
</dbReference>
<dbReference type="Pfam" id="PF00072">
    <property type="entry name" value="Response_reg"/>
    <property type="match status" value="2"/>
</dbReference>
<feature type="modified residue" description="4-aspartylphosphate" evidence="13">
    <location>
        <position position="847"/>
    </location>
</feature>
<evidence type="ECO:0000256" key="4">
    <source>
        <dbReference type="ARBA" id="ARBA00022475"/>
    </source>
</evidence>
<feature type="domain" description="HPt" evidence="19">
    <location>
        <begin position="944"/>
        <end position="1045"/>
    </location>
</feature>
<dbReference type="PROSITE" id="PS50113">
    <property type="entry name" value="PAC"/>
    <property type="match status" value="2"/>
</dbReference>
<dbReference type="EC" id="2.7.13.3" evidence="3"/>
<dbReference type="Gene3D" id="3.30.450.20">
    <property type="entry name" value="PAS domain"/>
    <property type="match status" value="2"/>
</dbReference>
<dbReference type="Gene3D" id="3.40.50.2300">
    <property type="match status" value="2"/>
</dbReference>
<dbReference type="Pfam" id="PF00512">
    <property type="entry name" value="HisKA"/>
    <property type="match status" value="1"/>
</dbReference>
<dbReference type="SMART" id="SM00448">
    <property type="entry name" value="REC"/>
    <property type="match status" value="2"/>
</dbReference>
<dbReference type="SUPFAM" id="SSF55874">
    <property type="entry name" value="ATPase domain of HSP90 chaperone/DNA topoisomerase II/histidine kinase"/>
    <property type="match status" value="1"/>
</dbReference>
<evidence type="ECO:0000256" key="5">
    <source>
        <dbReference type="ARBA" id="ARBA00022553"/>
    </source>
</evidence>
<dbReference type="CDD" id="cd00082">
    <property type="entry name" value="HisKA"/>
    <property type="match status" value="1"/>
</dbReference>
<feature type="modified residue" description="Phosphohistidine" evidence="12">
    <location>
        <position position="986"/>
    </location>
</feature>
<dbReference type="SUPFAM" id="SSF47226">
    <property type="entry name" value="Histidine-containing phosphotransfer domain, HPT domain"/>
    <property type="match status" value="1"/>
</dbReference>
<evidence type="ECO:0000256" key="6">
    <source>
        <dbReference type="ARBA" id="ARBA00022692"/>
    </source>
</evidence>
<dbReference type="PANTHER" id="PTHR45339">
    <property type="entry name" value="HYBRID SIGNAL TRANSDUCTION HISTIDINE KINASE J"/>
    <property type="match status" value="1"/>
</dbReference>
<dbReference type="InterPro" id="IPR001789">
    <property type="entry name" value="Sig_transdc_resp-reg_receiver"/>
</dbReference>
<dbReference type="Gene3D" id="1.20.120.160">
    <property type="entry name" value="HPT domain"/>
    <property type="match status" value="1"/>
</dbReference>
<feature type="modified residue" description="4-aspartylphosphate" evidence="13">
    <location>
        <position position="703"/>
    </location>
</feature>
<dbReference type="NCBIfam" id="TIGR00229">
    <property type="entry name" value="sensory_box"/>
    <property type="match status" value="2"/>
</dbReference>
<evidence type="ECO:0000256" key="8">
    <source>
        <dbReference type="ARBA" id="ARBA00022840"/>
    </source>
</evidence>
<name>A0ABT0GCU2_9GAMM</name>
<dbReference type="PANTHER" id="PTHR45339:SF1">
    <property type="entry name" value="HYBRID SIGNAL TRANSDUCTION HISTIDINE KINASE J"/>
    <property type="match status" value="1"/>
</dbReference>
<evidence type="ECO:0000313" key="21">
    <source>
        <dbReference type="Proteomes" id="UP001431449"/>
    </source>
</evidence>
<dbReference type="InterPro" id="IPR013655">
    <property type="entry name" value="PAS_fold_3"/>
</dbReference>
<evidence type="ECO:0000259" key="15">
    <source>
        <dbReference type="PROSITE" id="PS50109"/>
    </source>
</evidence>
<proteinExistence type="predicted"/>
<feature type="domain" description="PAS" evidence="17">
    <location>
        <begin position="124"/>
        <end position="169"/>
    </location>
</feature>
<keyword evidence="10" id="KW-0902">Two-component regulatory system</keyword>
<keyword evidence="5 13" id="KW-0597">Phosphoprotein</keyword>
<evidence type="ECO:0000256" key="13">
    <source>
        <dbReference type="PROSITE-ProRule" id="PRU00169"/>
    </source>
</evidence>
<feature type="domain" description="Response regulatory" evidence="16">
    <location>
        <begin position="796"/>
        <end position="914"/>
    </location>
</feature>
<dbReference type="InterPro" id="IPR036641">
    <property type="entry name" value="HPT_dom_sf"/>
</dbReference>
<dbReference type="RefSeq" id="WP_248204464.1">
    <property type="nucleotide sequence ID" value="NZ_JALNMH010000001.1"/>
</dbReference>
<dbReference type="InterPro" id="IPR004358">
    <property type="entry name" value="Sig_transdc_His_kin-like_C"/>
</dbReference>
<gene>
    <name evidence="20" type="ORF">M0G41_01580</name>
</gene>
<sequence length="1132" mass="122453">MDAFAWLLEGAGPGWLAADASGLIHRAGASDDRLLGGPAEALCGRSLTSLFVDRADVETLESQLDAARALPGASVFKLTAVLSAGQEHRQRLRLRCLFDPSSADPKGALLVALRQVRQVAPPAAEQFQAALLRSAEFAVIATDAEGLVTLFNPAAERLLGYSADEVVGRHTPALWTDPAELARRARAASAQRGEDIQPDIELLRGRSREGEVVRHQLTYRRKDGQQISVSTTISALRGGDGEVEGFLGIVTSLEDERERERALSSTREQLDKAVEVAALGIWTWNLADNSLAWNRQMYDIYGYPHTLAEEGIQYEHWRCRLHPEDLEATEASLLGAVEGTTVYEPVFRIIRPDGEMRHVQAAALIDRDAEGKAIRVTGINRDVTLECEAEAALQQAKLEAEAANAAKSEFVANVSHEIRTPMNAILGMLRLLESTDLADRQADYVKKAYGAGRALLALLNDLLDFSRIESGKLELDPHPFSLEQLLHDVGVVITSAVGSKPIEIIMRLQPDLPDWFVGDSVRLRQVLLNLGSNAVKFTSEGLVSVSVEGGPGAANGWRLRFRVRDTGMGIPADRLEQIFESFTQAEGDIARRFGGTGLGLAISRRLVGMMGGELGVQSQVGSGSEFCFEIELPPCERTAPRHEVFGQWGRCLVIDDHPEARETLREMLQALGTEVDLACDGQEALAMVQGRPRAQHYGMILVDWQMPGLDGWETARRLREMLGPDSATVILMITAHLREALADRQAREPGLLDAVLTKPVTPSMLVDTLAEASGGALRPSTRSGPDPRCGRLPGCRILLAEDNPINQQVACELLGMEGAQVTAVGDGTLAVATMQQRMGDFDLVLMDIQMPDMDGFEACRRIRQLPGGQRIPIVAMTANAMPMHRRQALAAGMDDHLAKPIDIDAMVATVRGLLDDGSRREPSLGSEAAQAATVLLDVEGTLRRMADNRKLLDRSLDNFRTRWRSAEAAASLQPEAHHPDRMAALHSLRGLAGTLGAVALAEAAGRVELALGEGRQGPTLPTLEAELQDCLAATLHAIDQHLGLPAAALPEPPPAAAPESGPGEATQDCRSGLARLAEALESRSLDALDLLEALDAAVPSAARADWVRLRDEVERLDFDAARSTLARLREAA</sequence>
<feature type="domain" description="PAC" evidence="18">
    <location>
        <begin position="206"/>
        <end position="265"/>
    </location>
</feature>
<keyword evidence="8" id="KW-0067">ATP-binding</keyword>
<dbReference type="PRINTS" id="PR00344">
    <property type="entry name" value="BCTRLSENSOR"/>
</dbReference>
<keyword evidence="7" id="KW-0547">Nucleotide-binding</keyword>
<evidence type="ECO:0000256" key="2">
    <source>
        <dbReference type="ARBA" id="ARBA00004651"/>
    </source>
</evidence>
<evidence type="ECO:0000256" key="7">
    <source>
        <dbReference type="ARBA" id="ARBA00022741"/>
    </source>
</evidence>
<keyword evidence="21" id="KW-1185">Reference proteome</keyword>
<dbReference type="SMART" id="SM00387">
    <property type="entry name" value="HATPase_c"/>
    <property type="match status" value="1"/>
</dbReference>
<comment type="caution">
    <text evidence="20">The sequence shown here is derived from an EMBL/GenBank/DDBJ whole genome shotgun (WGS) entry which is preliminary data.</text>
</comment>
<dbReference type="SMART" id="SM00388">
    <property type="entry name" value="HisKA"/>
    <property type="match status" value="1"/>
</dbReference>
<dbReference type="InterPro" id="IPR011006">
    <property type="entry name" value="CheY-like_superfamily"/>
</dbReference>
<keyword evidence="4" id="KW-1003">Cell membrane</keyword>
<dbReference type="PROSITE" id="PS50112">
    <property type="entry name" value="PAS"/>
    <property type="match status" value="1"/>
</dbReference>
<dbReference type="SUPFAM" id="SSF55785">
    <property type="entry name" value="PYP-like sensor domain (PAS domain)"/>
    <property type="match status" value="3"/>
</dbReference>
<dbReference type="SMART" id="SM00086">
    <property type="entry name" value="PAC"/>
    <property type="match status" value="2"/>
</dbReference>
<keyword evidence="9" id="KW-1133">Transmembrane helix</keyword>
<dbReference type="Gene3D" id="3.30.565.10">
    <property type="entry name" value="Histidine kinase-like ATPase, C-terminal domain"/>
    <property type="match status" value="1"/>
</dbReference>
<dbReference type="CDD" id="cd17546">
    <property type="entry name" value="REC_hyHK_CKI1_RcsC-like"/>
    <property type="match status" value="2"/>
</dbReference>
<evidence type="ECO:0000259" key="19">
    <source>
        <dbReference type="PROSITE" id="PS50894"/>
    </source>
</evidence>
<keyword evidence="6" id="KW-0812">Transmembrane</keyword>
<evidence type="ECO:0000256" key="10">
    <source>
        <dbReference type="ARBA" id="ARBA00023012"/>
    </source>
</evidence>
<dbReference type="InterPro" id="IPR001610">
    <property type="entry name" value="PAC"/>
</dbReference>